<dbReference type="GO" id="GO:0000902">
    <property type="term" value="P:cell morphogenesis"/>
    <property type="evidence" value="ECO:0007669"/>
    <property type="project" value="TreeGrafter"/>
</dbReference>
<reference evidence="9" key="1">
    <citation type="submission" date="2009-12" db="EMBL/GenBank/DDBJ databases">
        <title>Distinction of cell types in dicyemid mesozoans (phylum dicyemida) by expression patterns of 16 genes.</title>
        <authorList>
            <person name="Ogino K."/>
            <person name="Tsuneki K."/>
            <person name="Furuya H."/>
        </authorList>
    </citation>
    <scope>NUCLEOTIDE SEQUENCE</scope>
</reference>
<protein>
    <recommendedName>
        <fullName evidence="7">F-actin-capping protein subunit beta</fullName>
    </recommendedName>
</protein>
<dbReference type="PANTHER" id="PTHR10619:SF0">
    <property type="entry name" value="F-ACTIN-CAPPING PROTEIN SUBUNIT BETA ISOFORMS 1 AND 2"/>
    <property type="match status" value="1"/>
</dbReference>
<dbReference type="GO" id="GO:0051015">
    <property type="term" value="F:actin filament binding"/>
    <property type="evidence" value="ECO:0007669"/>
    <property type="project" value="TreeGrafter"/>
</dbReference>
<reference evidence="8" key="2">
    <citation type="journal article" date="2010" name="Gene">
        <title>Unique genome of dicyemid mesozoan: highly shortened spliceosomal introns in conservative exon/intron structure.</title>
        <authorList>
            <person name="Ogino K."/>
            <person name="Tsuneki K."/>
            <person name="Furuya H."/>
        </authorList>
    </citation>
    <scope>NUCLEOTIDE SEQUENCE</scope>
</reference>
<evidence type="ECO:0000256" key="7">
    <source>
        <dbReference type="RuleBase" id="RU365078"/>
    </source>
</evidence>
<dbReference type="Pfam" id="PF01115">
    <property type="entry name" value="F_actin_cap_B"/>
    <property type="match status" value="1"/>
</dbReference>
<organism evidence="8">
    <name type="scientific">Dicyema japonicum</name>
    <name type="common">Dicyemid mesozoan</name>
    <dbReference type="NCBI Taxonomy" id="399803"/>
    <lineage>
        <taxon>Eukaryota</taxon>
        <taxon>Metazoa</taxon>
        <taxon>Spiralia</taxon>
        <taxon>Lophotrochozoa</taxon>
        <taxon>Mesozoa</taxon>
        <taxon>Dicyemida</taxon>
        <taxon>Rhombozoa</taxon>
        <taxon>Dicyemidae</taxon>
        <taxon>Dicyema</taxon>
    </lineage>
</organism>
<dbReference type="GO" id="GO:0010591">
    <property type="term" value="P:regulation of lamellipodium assembly"/>
    <property type="evidence" value="ECO:0007669"/>
    <property type="project" value="TreeGrafter"/>
</dbReference>
<dbReference type="EMBL" id="AB429228">
    <property type="protein sequence ID" value="BAH29715.1"/>
    <property type="molecule type" value="Genomic_DNA"/>
</dbReference>
<evidence type="ECO:0000256" key="3">
    <source>
        <dbReference type="ARBA" id="ARBA00022467"/>
    </source>
</evidence>
<gene>
    <name evidence="8" type="primary">Capzb</name>
</gene>
<dbReference type="PRINTS" id="PR00192">
    <property type="entry name" value="FACTINCAPB"/>
</dbReference>
<dbReference type="PROSITE" id="PS00231">
    <property type="entry name" value="F_ACTIN_CAPPING_BETA"/>
    <property type="match status" value="1"/>
</dbReference>
<accession>B9ZYV2</accession>
<dbReference type="GO" id="GO:0051490">
    <property type="term" value="P:negative regulation of filopodium assembly"/>
    <property type="evidence" value="ECO:0007669"/>
    <property type="project" value="TreeGrafter"/>
</dbReference>
<comment type="similarity">
    <text evidence="2 7">Belongs to the F-actin-capping protein beta subunit family.</text>
</comment>
<evidence type="ECO:0000256" key="6">
    <source>
        <dbReference type="ARBA" id="ARBA00023212"/>
    </source>
</evidence>
<evidence type="ECO:0000313" key="8">
    <source>
        <dbReference type="EMBL" id="BAH29715.1"/>
    </source>
</evidence>
<dbReference type="GO" id="GO:0051016">
    <property type="term" value="P:barbed-end actin filament capping"/>
    <property type="evidence" value="ECO:0007669"/>
    <property type="project" value="UniProtKB-UniRule"/>
</dbReference>
<evidence type="ECO:0000256" key="2">
    <source>
        <dbReference type="ARBA" id="ARBA00006039"/>
    </source>
</evidence>
<proteinExistence type="evidence at transcript level"/>
<dbReference type="AlphaFoldDB" id="B9ZYV2"/>
<dbReference type="PANTHER" id="PTHR10619">
    <property type="entry name" value="F-ACTIN-CAPPING PROTEIN SUBUNIT BETA"/>
    <property type="match status" value="1"/>
</dbReference>
<evidence type="ECO:0000256" key="1">
    <source>
        <dbReference type="ARBA" id="ARBA00004245"/>
    </source>
</evidence>
<dbReference type="InterPro" id="IPR042276">
    <property type="entry name" value="CapZ_alpha/beta_2"/>
</dbReference>
<dbReference type="Gene3D" id="3.90.1150.210">
    <property type="entry name" value="F-actin capping protein, beta subunit"/>
    <property type="match status" value="1"/>
</dbReference>
<dbReference type="InterPro" id="IPR019771">
    <property type="entry name" value="F-actin_capping_bsu_CS"/>
</dbReference>
<comment type="subunit">
    <text evidence="7">Heterodimer of an alpha and a beta subunit.</text>
</comment>
<dbReference type="GO" id="GO:0008290">
    <property type="term" value="C:F-actin capping protein complex"/>
    <property type="evidence" value="ECO:0007669"/>
    <property type="project" value="UniProtKB-UniRule"/>
</dbReference>
<dbReference type="InterPro" id="IPR043175">
    <property type="entry name" value="CAPZB_N"/>
</dbReference>
<dbReference type="InterPro" id="IPR037282">
    <property type="entry name" value="CapZ_alpha/beta"/>
</dbReference>
<dbReference type="GO" id="GO:0030036">
    <property type="term" value="P:actin cytoskeleton organization"/>
    <property type="evidence" value="ECO:0007669"/>
    <property type="project" value="InterPro"/>
</dbReference>
<keyword evidence="5 7" id="KW-0009">Actin-binding</keyword>
<evidence type="ECO:0000313" key="9">
    <source>
        <dbReference type="EMBL" id="BAJ09729.1"/>
    </source>
</evidence>
<dbReference type="GO" id="GO:0005737">
    <property type="term" value="C:cytoplasm"/>
    <property type="evidence" value="ECO:0007669"/>
    <property type="project" value="InterPro"/>
</dbReference>
<keyword evidence="6 7" id="KW-0206">Cytoskeleton</keyword>
<dbReference type="Gene3D" id="1.20.58.570">
    <property type="match status" value="1"/>
</dbReference>
<keyword evidence="3 7" id="KW-0117">Actin capping</keyword>
<keyword evidence="4 7" id="KW-0963">Cytoplasm</keyword>
<evidence type="ECO:0000256" key="4">
    <source>
        <dbReference type="ARBA" id="ARBA00022490"/>
    </source>
</evidence>
<comment type="subcellular location">
    <subcellularLocation>
        <location evidence="1 7">Cytoplasm</location>
        <location evidence="1 7">Cytoskeleton</location>
    </subcellularLocation>
</comment>
<dbReference type="InterPro" id="IPR001698">
    <property type="entry name" value="CAPZB"/>
</dbReference>
<sequence length="279" mass="31626">MSKKEIECALDLCRRLPPQNINKIMCDIIKLKPDICEPLLALVDRPLTIRKDSDGKEFLTCDYNRDADSYRSPWNNEYTDEYKGLLPSQELRELEVRFNEVFTAYTDLYYGGAYSSVYLWDMEKKDVNNFGGAILIKKIGGGSNKMVSGWDSIHIFEANKSGSKCQYKLVSSIMLWMQLSNTVGINLGGSLIKEMNQTMSLPNLQSHLSNVGSMVENQENSMRGSLSSVYFEKTLHIMNTLRQTVPKKERDRQNAVIGDLAKALARKSSESSPKSSDQY</sequence>
<evidence type="ECO:0000256" key="5">
    <source>
        <dbReference type="ARBA" id="ARBA00023203"/>
    </source>
</evidence>
<name>B9ZYV2_DICJA</name>
<comment type="function">
    <text evidence="7">F-actin-capping proteins bind in a Ca(2+)-independent manner to the fast growing ends of actin filaments (barbed end) thereby blocking the exchange of subunits at these ends. Unlike other capping proteins (such as gelsolin and severin), these proteins do not sever actin filaments.</text>
</comment>
<dbReference type="SUPFAM" id="SSF90096">
    <property type="entry name" value="Subunits of heterodimeric actin filament capping protein Capz"/>
    <property type="match status" value="1"/>
</dbReference>
<dbReference type="EMBL" id="AB539526">
    <property type="protein sequence ID" value="BAJ09729.1"/>
    <property type="molecule type" value="mRNA"/>
</dbReference>